<organism evidence="2 3">
    <name type="scientific">Melipona quadrifasciata</name>
    <dbReference type="NCBI Taxonomy" id="166423"/>
    <lineage>
        <taxon>Eukaryota</taxon>
        <taxon>Metazoa</taxon>
        <taxon>Ecdysozoa</taxon>
        <taxon>Arthropoda</taxon>
        <taxon>Hexapoda</taxon>
        <taxon>Insecta</taxon>
        <taxon>Pterygota</taxon>
        <taxon>Neoptera</taxon>
        <taxon>Endopterygota</taxon>
        <taxon>Hymenoptera</taxon>
        <taxon>Apocrita</taxon>
        <taxon>Aculeata</taxon>
        <taxon>Apoidea</taxon>
        <taxon>Anthophila</taxon>
        <taxon>Apidae</taxon>
        <taxon>Melipona</taxon>
    </lineage>
</organism>
<keyword evidence="1" id="KW-0472">Membrane</keyword>
<reference evidence="2 3" key="1">
    <citation type="submission" date="2015-07" db="EMBL/GenBank/DDBJ databases">
        <title>The genome of Melipona quadrifasciata.</title>
        <authorList>
            <person name="Pan H."/>
            <person name="Kapheim K."/>
        </authorList>
    </citation>
    <scope>NUCLEOTIDE SEQUENCE [LARGE SCALE GENOMIC DNA]</scope>
    <source>
        <strain evidence="2">0111107301</strain>
        <tissue evidence="2">Whole body</tissue>
    </source>
</reference>
<feature type="transmembrane region" description="Helical" evidence="1">
    <location>
        <begin position="21"/>
        <end position="43"/>
    </location>
</feature>
<dbReference type="AlphaFoldDB" id="A0A0M8ZRD3"/>
<keyword evidence="1" id="KW-1133">Transmembrane helix</keyword>
<protein>
    <submittedName>
        <fullName evidence="2">Uncharacterized protein</fullName>
    </submittedName>
</protein>
<gene>
    <name evidence="2" type="ORF">WN51_07596</name>
</gene>
<name>A0A0M8ZRD3_9HYME</name>
<dbReference type="Proteomes" id="UP000053105">
    <property type="component" value="Unassembled WGS sequence"/>
</dbReference>
<keyword evidence="3" id="KW-1185">Reference proteome</keyword>
<proteinExistence type="predicted"/>
<dbReference type="EMBL" id="KQ435960">
    <property type="protein sequence ID" value="KOX67979.1"/>
    <property type="molecule type" value="Genomic_DNA"/>
</dbReference>
<evidence type="ECO:0000256" key="1">
    <source>
        <dbReference type="SAM" id="Phobius"/>
    </source>
</evidence>
<keyword evidence="1" id="KW-0812">Transmembrane</keyword>
<sequence length="91" mass="10726">MCITKRSRNQGYERKCQQLALLISLLSPIFHFTTPFQSFMFFLNNLTGILKRDVTNKRYYGHDVTSPIVALLHVVQNRSYKFLELAKFEHT</sequence>
<evidence type="ECO:0000313" key="3">
    <source>
        <dbReference type="Proteomes" id="UP000053105"/>
    </source>
</evidence>
<evidence type="ECO:0000313" key="2">
    <source>
        <dbReference type="EMBL" id="KOX67979.1"/>
    </source>
</evidence>
<accession>A0A0M8ZRD3</accession>